<feature type="signal peptide" evidence="1">
    <location>
        <begin position="1"/>
        <end position="18"/>
    </location>
</feature>
<dbReference type="EMBL" id="FOQO01000006">
    <property type="protein sequence ID" value="SFI84981.1"/>
    <property type="molecule type" value="Genomic_DNA"/>
</dbReference>
<protein>
    <submittedName>
        <fullName evidence="2">Cephalosporin-C deacetylase</fullName>
    </submittedName>
</protein>
<keyword evidence="3" id="KW-1185">Reference proteome</keyword>
<dbReference type="AlphaFoldDB" id="A0A1I3LJS1"/>
<feature type="chain" id="PRO_5011601047" evidence="1">
    <location>
        <begin position="19"/>
        <end position="720"/>
    </location>
</feature>
<reference evidence="2 3" key="1">
    <citation type="submission" date="2016-10" db="EMBL/GenBank/DDBJ databases">
        <authorList>
            <person name="de Groot N.N."/>
        </authorList>
    </citation>
    <scope>NUCLEOTIDE SEQUENCE [LARGE SCALE GENOMIC DNA]</scope>
    <source>
        <strain evidence="2 3">RK1</strain>
    </source>
</reference>
<dbReference type="InterPro" id="IPR050261">
    <property type="entry name" value="FrsA_esterase"/>
</dbReference>
<dbReference type="Pfam" id="PF12715">
    <property type="entry name" value="Abhydrolase_7"/>
    <property type="match status" value="1"/>
</dbReference>
<evidence type="ECO:0000313" key="3">
    <source>
        <dbReference type="Proteomes" id="UP000198670"/>
    </source>
</evidence>
<evidence type="ECO:0000256" key="1">
    <source>
        <dbReference type="SAM" id="SignalP"/>
    </source>
</evidence>
<dbReference type="STRING" id="1477437.SAMN05444682_10655"/>
<accession>A0A1I3LJS1</accession>
<dbReference type="InterPro" id="IPR029058">
    <property type="entry name" value="AB_hydrolase_fold"/>
</dbReference>
<proteinExistence type="predicted"/>
<gene>
    <name evidence="2" type="ORF">SAMN05444682_10655</name>
</gene>
<dbReference type="SUPFAM" id="SSF53474">
    <property type="entry name" value="alpha/beta-Hydrolases"/>
    <property type="match status" value="2"/>
</dbReference>
<dbReference type="Gene3D" id="3.40.50.1820">
    <property type="entry name" value="alpha/beta hydrolase"/>
    <property type="match status" value="2"/>
</dbReference>
<organism evidence="2 3">
    <name type="scientific">Parapedobacter indicus</name>
    <dbReference type="NCBI Taxonomy" id="1477437"/>
    <lineage>
        <taxon>Bacteria</taxon>
        <taxon>Pseudomonadati</taxon>
        <taxon>Bacteroidota</taxon>
        <taxon>Sphingobacteriia</taxon>
        <taxon>Sphingobacteriales</taxon>
        <taxon>Sphingobacteriaceae</taxon>
        <taxon>Parapedobacter</taxon>
    </lineage>
</organism>
<dbReference type="PANTHER" id="PTHR22946">
    <property type="entry name" value="DIENELACTONE HYDROLASE DOMAIN-CONTAINING PROTEIN-RELATED"/>
    <property type="match status" value="1"/>
</dbReference>
<sequence length="720" mass="80448">MPFLFMVLALLAYRTAVAQHKLNKNQYDVLTGKWLHFSDAPNSLYQHLSAQSYEYLTERSGKIATLTTLADWKEWQRFVRETLLDIMGPFPEKTPLNAKIVKVIEKDGYKVEHIVYESRPKFYVTSSLFIPDGLKRGAKAPVVIYCSGHSATGYRSETYQHVILNLVKKGFIVFAFDPVGQGERLEYNDPKTGKSIALLTEEHSYSGAQAFITGASQASYMIWDGIRAVDYLLTRKEIDSERIGMTGRSGGGTQSAYIAAIDPRIYAVAPENYLTTFTRLLQTKGPQDAEQNLFNVVQRGIDQPDFLLARAPKPALMITTSRDIFSIQGSKESTKEVSRIYKAYDKPENFSMVTDDTVHASTRKNREAMYAFFQKHLNNPGSAKDEEVILLSDEEIQVTKTGQLSTSLESETVFSLNRTIGEQLEAKLQSSRNNLGAHPPKVLDAAKKLSGYREPAEEQEPVLTGRFQKADYVVEQYFIKGEGAYVIPYLLMKPAHPNRKALLYLHPSGKSAEAFPGEEIEWFVRKGFTVLAPDMLGTGEIGQGSAQSPRTYLLNWFASTLIARSIVGVQAGDVARLLAVLKEDNDIDEVYGLAHKEMTSVLLHAAAFNKEITRIALIEPLSSYRSIVMNRFYQPRFIHSFVPGALKAYDLPDLAASLAPRKLMVVGMIDGAGNSNFSGVETDQLVIRTAYTEGKAEDNLVIIPQQSAETLPDFYEAWIK</sequence>
<dbReference type="InterPro" id="IPR025890">
    <property type="entry name" value="Abhydrolase_bac"/>
</dbReference>
<evidence type="ECO:0000313" key="2">
    <source>
        <dbReference type="EMBL" id="SFI84981.1"/>
    </source>
</evidence>
<keyword evidence="1" id="KW-0732">Signal</keyword>
<name>A0A1I3LJS1_9SPHI</name>
<dbReference type="PANTHER" id="PTHR22946:SF8">
    <property type="entry name" value="ACETYL XYLAN ESTERASE DOMAIN-CONTAINING PROTEIN"/>
    <property type="match status" value="1"/>
</dbReference>
<dbReference type="Proteomes" id="UP000198670">
    <property type="component" value="Unassembled WGS sequence"/>
</dbReference>